<evidence type="ECO:0008006" key="4">
    <source>
        <dbReference type="Google" id="ProtNLM"/>
    </source>
</evidence>
<evidence type="ECO:0000256" key="1">
    <source>
        <dbReference type="SAM" id="Phobius"/>
    </source>
</evidence>
<feature type="transmembrane region" description="Helical" evidence="1">
    <location>
        <begin position="84"/>
        <end position="105"/>
    </location>
</feature>
<dbReference type="RefSeq" id="WP_189607095.1">
    <property type="nucleotide sequence ID" value="NZ_BMXR01000002.1"/>
</dbReference>
<reference evidence="2" key="2">
    <citation type="submission" date="2020-09" db="EMBL/GenBank/DDBJ databases">
        <authorList>
            <person name="Sun Q."/>
            <person name="Kim S."/>
        </authorList>
    </citation>
    <scope>NUCLEOTIDE SEQUENCE</scope>
    <source>
        <strain evidence="2">KCTC 22169</strain>
    </source>
</reference>
<keyword evidence="1" id="KW-0472">Membrane</keyword>
<dbReference type="EMBL" id="BMXR01000002">
    <property type="protein sequence ID" value="GGX42833.1"/>
    <property type="molecule type" value="Genomic_DNA"/>
</dbReference>
<protein>
    <recommendedName>
        <fullName evidence="4">DUF2975 domain-containing protein</fullName>
    </recommendedName>
</protein>
<keyword evidence="1" id="KW-1133">Transmembrane helix</keyword>
<dbReference type="InterPro" id="IPR021354">
    <property type="entry name" value="DUF2975"/>
</dbReference>
<feature type="transmembrane region" description="Helical" evidence="1">
    <location>
        <begin position="126"/>
        <end position="142"/>
    </location>
</feature>
<organism evidence="2 3">
    <name type="scientific">Saccharospirillum salsuginis</name>
    <dbReference type="NCBI Taxonomy" id="418750"/>
    <lineage>
        <taxon>Bacteria</taxon>
        <taxon>Pseudomonadati</taxon>
        <taxon>Pseudomonadota</taxon>
        <taxon>Gammaproteobacteria</taxon>
        <taxon>Oceanospirillales</taxon>
        <taxon>Saccharospirillaceae</taxon>
        <taxon>Saccharospirillum</taxon>
    </lineage>
</organism>
<accession>A0A918K0S3</accession>
<gene>
    <name evidence="2" type="ORF">GCM10007392_06800</name>
</gene>
<dbReference type="Proteomes" id="UP000626148">
    <property type="component" value="Unassembled WGS sequence"/>
</dbReference>
<keyword evidence="3" id="KW-1185">Reference proteome</keyword>
<feature type="transmembrane region" description="Helical" evidence="1">
    <location>
        <begin position="12"/>
        <end position="34"/>
    </location>
</feature>
<dbReference type="AlphaFoldDB" id="A0A918K0S3"/>
<evidence type="ECO:0000313" key="3">
    <source>
        <dbReference type="Proteomes" id="UP000626148"/>
    </source>
</evidence>
<dbReference type="Pfam" id="PF11188">
    <property type="entry name" value="DUF2975"/>
    <property type="match status" value="1"/>
</dbReference>
<keyword evidence="1" id="KW-0812">Transmembrane</keyword>
<reference evidence="2" key="1">
    <citation type="journal article" date="2014" name="Int. J. Syst. Evol. Microbiol.">
        <title>Complete genome sequence of Corynebacterium casei LMG S-19264T (=DSM 44701T), isolated from a smear-ripened cheese.</title>
        <authorList>
            <consortium name="US DOE Joint Genome Institute (JGI-PGF)"/>
            <person name="Walter F."/>
            <person name="Albersmeier A."/>
            <person name="Kalinowski J."/>
            <person name="Ruckert C."/>
        </authorList>
    </citation>
    <scope>NUCLEOTIDE SEQUENCE</scope>
    <source>
        <strain evidence="2">KCTC 22169</strain>
    </source>
</reference>
<proteinExistence type="predicted"/>
<name>A0A918K0S3_9GAMM</name>
<sequence length="214" mass="23734">MNARRLHWILTVVWGGAGLLLAVAGIILLAAPMLGEPLVTQWPLVAEVSRFDVPMRIEAPVSDAVLAFTRGTLTVEHTGYGLSWLLRLSDVIVSGGLILSGLWLLRAFTREVRDGMPFSPGSARRLRWIGVLLLAFPIWQVIRDLLWHRVVLSQVTPIDGETHLVLPWNQAGMYDLRLVLDPDLGFAVTGVLMLVVAEAFRIGMVLREDSEEII</sequence>
<feature type="transmembrane region" description="Helical" evidence="1">
    <location>
        <begin position="184"/>
        <end position="206"/>
    </location>
</feature>
<evidence type="ECO:0000313" key="2">
    <source>
        <dbReference type="EMBL" id="GGX42833.1"/>
    </source>
</evidence>
<comment type="caution">
    <text evidence="2">The sequence shown here is derived from an EMBL/GenBank/DDBJ whole genome shotgun (WGS) entry which is preliminary data.</text>
</comment>